<reference evidence="1 2" key="1">
    <citation type="journal article" date="2012" name="PLoS Pathog.">
        <title>The genome of the obligate intracellular parasite Trachipleistophora hominis: new insights into microsporidian genome dynamics and reductive evolution.</title>
        <authorList>
            <person name="Heinz E."/>
            <person name="Williams T.A."/>
            <person name="Nakjang S."/>
            <person name="Noel C.J."/>
            <person name="Swan D.C."/>
            <person name="Goldberg A.V."/>
            <person name="Harris S.R."/>
            <person name="Weinmaier T."/>
            <person name="Markert S."/>
            <person name="Becher D."/>
            <person name="Bernhardt J."/>
            <person name="Dagan T."/>
            <person name="Hacker C."/>
            <person name="Lucocq J.M."/>
            <person name="Schweder T."/>
            <person name="Rattei T."/>
            <person name="Hall N."/>
            <person name="Hirt R.P."/>
            <person name="Embley T.M."/>
        </authorList>
    </citation>
    <scope>NUCLEOTIDE SEQUENCE [LARGE SCALE GENOMIC DNA]</scope>
</reference>
<accession>L7JT03</accession>
<name>L7JT03_TRAHO</name>
<dbReference type="AlphaFoldDB" id="L7JT03"/>
<gene>
    <name evidence="1" type="ORF">THOM_3252</name>
</gene>
<evidence type="ECO:0000313" key="1">
    <source>
        <dbReference type="EMBL" id="ELQ73877.1"/>
    </source>
</evidence>
<sequence>MHNERSFMNEPSFTHTINSRTTQNLCLSRAMIPYKTNTSFKDHLRSSALHSNVNPDLTIFQGNMHLFPYVFSASNIFTFSYTNQITIFHYLGKIFYSKPSYKDHNYFDNKTVIKFLFENYLLFYDYDDAFCDDLSLLYARHCYELITHMAYHIKNRRAGQFISFKPPCQSPIHLHYKNEFEDLS</sequence>
<organism evidence="1 2">
    <name type="scientific">Trachipleistophora hominis</name>
    <name type="common">Microsporidian parasite</name>
    <dbReference type="NCBI Taxonomy" id="72359"/>
    <lineage>
        <taxon>Eukaryota</taxon>
        <taxon>Fungi</taxon>
        <taxon>Fungi incertae sedis</taxon>
        <taxon>Microsporidia</taxon>
        <taxon>Pleistophoridae</taxon>
        <taxon>Trachipleistophora</taxon>
    </lineage>
</organism>
<proteinExistence type="predicted"/>
<protein>
    <submittedName>
        <fullName evidence="1">Uncharacterized protein</fullName>
    </submittedName>
</protein>
<evidence type="ECO:0000313" key="2">
    <source>
        <dbReference type="Proteomes" id="UP000011185"/>
    </source>
</evidence>
<dbReference type="InParanoid" id="L7JT03"/>
<keyword evidence="2" id="KW-1185">Reference proteome</keyword>
<dbReference type="Proteomes" id="UP000011185">
    <property type="component" value="Unassembled WGS sequence"/>
</dbReference>
<dbReference type="OrthoDB" id="1631570at2759"/>
<dbReference type="VEuPathDB" id="MicrosporidiaDB:THOM_3252"/>
<dbReference type="HOGENOM" id="CLU_1469217_0_0_1"/>
<dbReference type="EMBL" id="JH994100">
    <property type="protein sequence ID" value="ELQ73877.1"/>
    <property type="molecule type" value="Genomic_DNA"/>
</dbReference>